<keyword evidence="1" id="KW-0812">Transmembrane</keyword>
<dbReference type="RefSeq" id="WP_144230691.1">
    <property type="nucleotide sequence ID" value="NZ_CBCRVV010000017.1"/>
</dbReference>
<dbReference type="InterPro" id="IPR012902">
    <property type="entry name" value="N_methyl_site"/>
</dbReference>
<protein>
    <submittedName>
        <fullName evidence="2">Prepilin-type N-terminal cleavage/methylation domain-containing protein</fullName>
    </submittedName>
</protein>
<evidence type="ECO:0000313" key="3">
    <source>
        <dbReference type="Proteomes" id="UP000315648"/>
    </source>
</evidence>
<dbReference type="AlphaFoldDB" id="A0A556QJT5"/>
<dbReference type="NCBIfam" id="TIGR02532">
    <property type="entry name" value="IV_pilin_GFxxxE"/>
    <property type="match status" value="1"/>
</dbReference>
<reference evidence="2 3" key="1">
    <citation type="submission" date="2019-07" db="EMBL/GenBank/DDBJ databases">
        <title>Description of 53C-WASEF.</title>
        <authorList>
            <person name="Pitt A."/>
            <person name="Hahn M.W."/>
        </authorList>
    </citation>
    <scope>NUCLEOTIDE SEQUENCE [LARGE SCALE GENOMIC DNA]</scope>
    <source>
        <strain evidence="2 3">53C-WASEF</strain>
    </source>
</reference>
<gene>
    <name evidence="2" type="ORF">FPL22_12190</name>
</gene>
<comment type="caution">
    <text evidence="2">The sequence shown here is derived from an EMBL/GenBank/DDBJ whole genome shotgun (WGS) entry which is preliminary data.</text>
</comment>
<organism evidence="2 3">
    <name type="scientific">Rariglobus hedericola</name>
    <dbReference type="NCBI Taxonomy" id="2597822"/>
    <lineage>
        <taxon>Bacteria</taxon>
        <taxon>Pseudomonadati</taxon>
        <taxon>Verrucomicrobiota</taxon>
        <taxon>Opitutia</taxon>
        <taxon>Opitutales</taxon>
        <taxon>Opitutaceae</taxon>
        <taxon>Rariglobus</taxon>
    </lineage>
</organism>
<proteinExistence type="predicted"/>
<dbReference type="PROSITE" id="PS00409">
    <property type="entry name" value="PROKAR_NTER_METHYL"/>
    <property type="match status" value="1"/>
</dbReference>
<dbReference type="OrthoDB" id="192898at2"/>
<dbReference type="EMBL" id="VMBG01000002">
    <property type="protein sequence ID" value="TSJ76871.1"/>
    <property type="molecule type" value="Genomic_DNA"/>
</dbReference>
<feature type="transmembrane region" description="Helical" evidence="1">
    <location>
        <begin position="12"/>
        <end position="33"/>
    </location>
</feature>
<name>A0A556QJT5_9BACT</name>
<accession>A0A556QJT5</accession>
<keyword evidence="1" id="KW-1133">Transmembrane helix</keyword>
<evidence type="ECO:0000256" key="1">
    <source>
        <dbReference type="SAM" id="Phobius"/>
    </source>
</evidence>
<keyword evidence="1" id="KW-0472">Membrane</keyword>
<keyword evidence="3" id="KW-1185">Reference proteome</keyword>
<evidence type="ECO:0000313" key="2">
    <source>
        <dbReference type="EMBL" id="TSJ76871.1"/>
    </source>
</evidence>
<sequence>MKRRGFTLLETLVALALTGLLMVALNTFVFSMGELWGRNTDLRLFDQHVRAVTRFLERELHAAALPPAGVAEQAPIAVQEIRTQGGMTETLLTFELFEGSRIFSWPGQTLPEVVCSLSVREGTGLLFLWHSRLEKDFADQPPRETLVSPLVSALSYDYYDASFKNWKNEPAPRRNAKGEYEAPQRLRLKFTYRSRSQEVFLVLPTVTQGLPVF</sequence>
<dbReference type="Proteomes" id="UP000315648">
    <property type="component" value="Unassembled WGS sequence"/>
</dbReference>
<dbReference type="Pfam" id="PF07963">
    <property type="entry name" value="N_methyl"/>
    <property type="match status" value="1"/>
</dbReference>